<evidence type="ECO:0000313" key="5">
    <source>
        <dbReference type="Proteomes" id="UP000039324"/>
    </source>
</evidence>
<gene>
    <name evidence="3" type="ORF">PBRA_003637</name>
    <name evidence="4" type="ORF">PLBR_LOCUS1375</name>
</gene>
<evidence type="ECO:0000313" key="3">
    <source>
        <dbReference type="EMBL" id="CEO94824.1"/>
    </source>
</evidence>
<sequence length="494" mass="54241">MTWFLFSAAAITVWGAEGPGAEGPHFPDASEVAGEQQIWSAAQSGAGRSQTSSSRAAAMTTASSSTASGLSVKALVLGGLAIVAVATTATVLWHRSKATAAKSRSPKSKRGLKKAARKTRQAAAVEIPSEEDLVGRIIRSMETMQTSGSVTGSNEVQLERIALAIEPSTLSTRARLLLAQWSILFYTIKTITGEQSGQQAEILRDMHEGMRHAWALLAVQSQCSPEEQVALDILQLDVAQRLRDPKRIAPVYQRVLERGIDRMSIEEILVMFTTSPLLGRWSDTRRLGDIILSRQKTLDDFHQAALQRPELPDYEVLYRLAADQASVPYSAGDTSHLMWTVYAIREFRIRLVSVESSDPMKAEQVRQSLDSEWQSTPVGDDARLFRHGAIGQMLSASEVKISMVGPWSADDNVLIEGYADLQKGADPSDGIVRQTERYEFRRAEESRQEGLWTGTYTLEQVQKDTHPSSIVVKFDLELLLQEDKSLGMAGPVSA</sequence>
<dbReference type="EMBL" id="CDSF01000002">
    <property type="protein sequence ID" value="CEO94824.1"/>
    <property type="molecule type" value="Genomic_DNA"/>
</dbReference>
<dbReference type="EMBL" id="OVEO01000002">
    <property type="protein sequence ID" value="SPQ94160.1"/>
    <property type="molecule type" value="Genomic_DNA"/>
</dbReference>
<accession>A0A0G4II16</accession>
<proteinExistence type="predicted"/>
<feature type="chain" id="PRO_5036293121" description="Tim44-like domain-containing protein" evidence="2">
    <location>
        <begin position="16"/>
        <end position="494"/>
    </location>
</feature>
<protein>
    <recommendedName>
        <fullName evidence="7">Tim44-like domain-containing protein</fullName>
    </recommendedName>
</protein>
<evidence type="ECO:0000256" key="1">
    <source>
        <dbReference type="SAM" id="MobiDB-lite"/>
    </source>
</evidence>
<evidence type="ECO:0000313" key="6">
    <source>
        <dbReference type="Proteomes" id="UP000290189"/>
    </source>
</evidence>
<dbReference type="Proteomes" id="UP000039324">
    <property type="component" value="Unassembled WGS sequence"/>
</dbReference>
<keyword evidence="2" id="KW-0732">Signal</keyword>
<reference evidence="4 6" key="2">
    <citation type="submission" date="2018-03" db="EMBL/GenBank/DDBJ databases">
        <authorList>
            <person name="Fogelqvist J."/>
        </authorList>
    </citation>
    <scope>NUCLEOTIDE SEQUENCE [LARGE SCALE GENOMIC DNA]</scope>
</reference>
<dbReference type="OMA" id="RWESTRE"/>
<feature type="region of interest" description="Disordered" evidence="1">
    <location>
        <begin position="97"/>
        <end position="121"/>
    </location>
</feature>
<organism evidence="3 5">
    <name type="scientific">Plasmodiophora brassicae</name>
    <name type="common">Clubroot disease agent</name>
    <dbReference type="NCBI Taxonomy" id="37360"/>
    <lineage>
        <taxon>Eukaryota</taxon>
        <taxon>Sar</taxon>
        <taxon>Rhizaria</taxon>
        <taxon>Endomyxa</taxon>
        <taxon>Phytomyxea</taxon>
        <taxon>Plasmodiophorida</taxon>
        <taxon>Plasmodiophoridae</taxon>
        <taxon>Plasmodiophora</taxon>
    </lineage>
</organism>
<dbReference type="AlphaFoldDB" id="A0A0G4II16"/>
<keyword evidence="5" id="KW-1185">Reference proteome</keyword>
<dbReference type="OrthoDB" id="4290at2759"/>
<evidence type="ECO:0000313" key="4">
    <source>
        <dbReference type="EMBL" id="SPQ94160.1"/>
    </source>
</evidence>
<keyword evidence="4" id="KW-0496">Mitochondrion</keyword>
<evidence type="ECO:0000256" key="2">
    <source>
        <dbReference type="SAM" id="SignalP"/>
    </source>
</evidence>
<feature type="compositionally biased region" description="Basic residues" evidence="1">
    <location>
        <begin position="104"/>
        <end position="120"/>
    </location>
</feature>
<evidence type="ECO:0008006" key="7">
    <source>
        <dbReference type="Google" id="ProtNLM"/>
    </source>
</evidence>
<dbReference type="Proteomes" id="UP000290189">
    <property type="component" value="Unassembled WGS sequence"/>
</dbReference>
<feature type="signal peptide" evidence="2">
    <location>
        <begin position="1"/>
        <end position="15"/>
    </location>
</feature>
<name>A0A0G4II16_PLABS</name>
<geneLocation type="mitochondrion" evidence="4"/>
<reference evidence="3 5" key="1">
    <citation type="submission" date="2015-02" db="EMBL/GenBank/DDBJ databases">
        <authorList>
            <person name="Chooi Y.-H."/>
        </authorList>
    </citation>
    <scope>NUCLEOTIDE SEQUENCE [LARGE SCALE GENOMIC DNA]</scope>
    <source>
        <strain evidence="3">E3</strain>
    </source>
</reference>